<dbReference type="Pfam" id="PF00628">
    <property type="entry name" value="PHD"/>
    <property type="match status" value="1"/>
</dbReference>
<keyword evidence="4" id="KW-0156">Chromatin regulator</keyword>
<evidence type="ECO:0000256" key="3">
    <source>
        <dbReference type="ARBA" id="ARBA00022833"/>
    </source>
</evidence>
<dbReference type="GO" id="GO:0005634">
    <property type="term" value="C:nucleus"/>
    <property type="evidence" value="ECO:0007669"/>
    <property type="project" value="UniProtKB-SubCell"/>
</dbReference>
<dbReference type="GO" id="GO:0006325">
    <property type="term" value="P:chromatin organization"/>
    <property type="evidence" value="ECO:0007669"/>
    <property type="project" value="UniProtKB-UniRule"/>
</dbReference>
<dbReference type="PANTHER" id="PTHR12321:SF98">
    <property type="entry name" value="PHD FINGER PROTEIN ALFIN-LIKE 5"/>
    <property type="match status" value="1"/>
</dbReference>
<evidence type="ECO:0000256" key="1">
    <source>
        <dbReference type="ARBA" id="ARBA00022723"/>
    </source>
</evidence>
<keyword evidence="3 4" id="KW-0862">Zinc</keyword>
<dbReference type="Gene3D" id="3.30.40.10">
    <property type="entry name" value="Zinc/RING finger domain, C3HC4 (zinc finger)"/>
    <property type="match status" value="1"/>
</dbReference>
<evidence type="ECO:0000259" key="5">
    <source>
        <dbReference type="SMART" id="SM00249"/>
    </source>
</evidence>
<keyword evidence="4" id="KW-0539">Nucleus</keyword>
<evidence type="ECO:0000313" key="7">
    <source>
        <dbReference type="Proteomes" id="UP001417504"/>
    </source>
</evidence>
<keyword evidence="4" id="KW-0804">Transcription</keyword>
<dbReference type="InterPro" id="IPR019787">
    <property type="entry name" value="Znf_PHD-finger"/>
</dbReference>
<dbReference type="PROSITE" id="PS01359">
    <property type="entry name" value="ZF_PHD_1"/>
    <property type="match status" value="1"/>
</dbReference>
<feature type="domain" description="Zinc finger PHD-type" evidence="5">
    <location>
        <begin position="46"/>
        <end position="93"/>
    </location>
</feature>
<dbReference type="Proteomes" id="UP001417504">
    <property type="component" value="Unassembled WGS sequence"/>
</dbReference>
<sequence>MKFLLYRRSLIARINRCPTVVDAVAKHMRDIFGWNDESEDNEEHKACGSCSGSRKSEFWIKCDRCGTLYHGDCMQITPRMDKKIGKYRCPYCGPRG</sequence>
<dbReference type="InterPro" id="IPR001965">
    <property type="entry name" value="Znf_PHD"/>
</dbReference>
<proteinExistence type="inferred from homology"/>
<comment type="subunit">
    <text evidence="4">Interacts with H3K4me3 and to a lesser extent with H3K4me2.</text>
</comment>
<dbReference type="GO" id="GO:0006355">
    <property type="term" value="P:regulation of DNA-templated transcription"/>
    <property type="evidence" value="ECO:0007669"/>
    <property type="project" value="UniProtKB-UniRule"/>
</dbReference>
<keyword evidence="1 4" id="KW-0479">Metal-binding</keyword>
<keyword evidence="7" id="KW-1185">Reference proteome</keyword>
<comment type="subcellular location">
    <subcellularLocation>
        <location evidence="4">Nucleus</location>
    </subcellularLocation>
</comment>
<comment type="function">
    <text evidence="4">Histone-binding component that specifically recognizes H3 tails trimethylated on 'Lys-4' (H3K4me3), which mark transcription start sites of virtually all active genes.</text>
</comment>
<organism evidence="6 7">
    <name type="scientific">Stephania japonica</name>
    <dbReference type="NCBI Taxonomy" id="461633"/>
    <lineage>
        <taxon>Eukaryota</taxon>
        <taxon>Viridiplantae</taxon>
        <taxon>Streptophyta</taxon>
        <taxon>Embryophyta</taxon>
        <taxon>Tracheophyta</taxon>
        <taxon>Spermatophyta</taxon>
        <taxon>Magnoliopsida</taxon>
        <taxon>Ranunculales</taxon>
        <taxon>Menispermaceae</taxon>
        <taxon>Menispermoideae</taxon>
        <taxon>Cissampelideae</taxon>
        <taxon>Stephania</taxon>
    </lineage>
</organism>
<name>A0AAP0KLL7_9MAGN</name>
<dbReference type="PANTHER" id="PTHR12321">
    <property type="entry name" value="CPG BINDING PROTEIN"/>
    <property type="match status" value="1"/>
</dbReference>
<comment type="similarity">
    <text evidence="4">Belongs to the Alfin family.</text>
</comment>
<gene>
    <name evidence="6" type="ORF">Sjap_001109</name>
</gene>
<keyword evidence="4" id="KW-0805">Transcription regulation</keyword>
<dbReference type="AlphaFoldDB" id="A0AAP0KLL7"/>
<dbReference type="InterPro" id="IPR045104">
    <property type="entry name" value="Alfin"/>
</dbReference>
<protein>
    <recommendedName>
        <fullName evidence="4">PHD finger protein ALFIN-LIKE</fullName>
    </recommendedName>
</protein>
<dbReference type="GO" id="GO:0042393">
    <property type="term" value="F:histone binding"/>
    <property type="evidence" value="ECO:0007669"/>
    <property type="project" value="UniProtKB-UniRule"/>
</dbReference>
<comment type="domain">
    <text evidence="4">The PHD-type zinc finger mediates the binding to H3K4me3.</text>
</comment>
<keyword evidence="2 4" id="KW-0863">Zinc-finger</keyword>
<accession>A0AAP0KLL7</accession>
<evidence type="ECO:0000256" key="2">
    <source>
        <dbReference type="ARBA" id="ARBA00022771"/>
    </source>
</evidence>
<dbReference type="GO" id="GO:0003712">
    <property type="term" value="F:transcription coregulator activity"/>
    <property type="evidence" value="ECO:0007669"/>
    <property type="project" value="TreeGrafter"/>
</dbReference>
<reference evidence="6 7" key="1">
    <citation type="submission" date="2024-01" db="EMBL/GenBank/DDBJ databases">
        <title>Genome assemblies of Stephania.</title>
        <authorList>
            <person name="Yang L."/>
        </authorList>
    </citation>
    <scope>NUCLEOTIDE SEQUENCE [LARGE SCALE GENOMIC DNA]</scope>
    <source>
        <strain evidence="6">QJT</strain>
        <tissue evidence="6">Leaf</tissue>
    </source>
</reference>
<dbReference type="SMART" id="SM00249">
    <property type="entry name" value="PHD"/>
    <property type="match status" value="1"/>
</dbReference>
<dbReference type="InterPro" id="IPR011011">
    <property type="entry name" value="Znf_FYVE_PHD"/>
</dbReference>
<comment type="caution">
    <text evidence="6">The sequence shown here is derived from an EMBL/GenBank/DDBJ whole genome shotgun (WGS) entry which is preliminary data.</text>
</comment>
<dbReference type="SUPFAM" id="SSF57903">
    <property type="entry name" value="FYVE/PHD zinc finger"/>
    <property type="match status" value="1"/>
</dbReference>
<evidence type="ECO:0000313" key="6">
    <source>
        <dbReference type="EMBL" id="KAK9153629.1"/>
    </source>
</evidence>
<dbReference type="InterPro" id="IPR019786">
    <property type="entry name" value="Zinc_finger_PHD-type_CS"/>
</dbReference>
<dbReference type="InterPro" id="IPR013083">
    <property type="entry name" value="Znf_RING/FYVE/PHD"/>
</dbReference>
<evidence type="ECO:0000256" key="4">
    <source>
        <dbReference type="RuleBase" id="RU369089"/>
    </source>
</evidence>
<dbReference type="GO" id="GO:0008270">
    <property type="term" value="F:zinc ion binding"/>
    <property type="evidence" value="ECO:0007669"/>
    <property type="project" value="UniProtKB-KW"/>
</dbReference>
<dbReference type="GO" id="GO:0000976">
    <property type="term" value="F:transcription cis-regulatory region binding"/>
    <property type="evidence" value="ECO:0007669"/>
    <property type="project" value="TreeGrafter"/>
</dbReference>
<dbReference type="EMBL" id="JBBNAE010000001">
    <property type="protein sequence ID" value="KAK9153629.1"/>
    <property type="molecule type" value="Genomic_DNA"/>
</dbReference>